<dbReference type="FunFam" id="3.20.20.70:FF:000047">
    <property type="entry name" value="3-dehydroquinate dehydratase"/>
    <property type="match status" value="1"/>
</dbReference>
<comment type="caution">
    <text evidence="5">Lacks conserved residue(s) required for the propagation of feature annotation.</text>
</comment>
<accession>A0A3N4D1B7</accession>
<dbReference type="PANTHER" id="PTHR43699">
    <property type="entry name" value="3-DEHYDROQUINATE DEHYDRATASE"/>
    <property type="match status" value="1"/>
</dbReference>
<keyword evidence="8" id="KW-1185">Reference proteome</keyword>
<feature type="active site" description="Proton donor/acceptor" evidence="5">
    <location>
        <position position="143"/>
    </location>
</feature>
<keyword evidence="3 5" id="KW-0456">Lyase</keyword>
<dbReference type="OrthoDB" id="9813659at2"/>
<dbReference type="SUPFAM" id="SSF51569">
    <property type="entry name" value="Aldolase"/>
    <property type="match status" value="1"/>
</dbReference>
<dbReference type="AlphaFoldDB" id="A0A3N4D1B7"/>
<dbReference type="Gene3D" id="3.20.20.70">
    <property type="entry name" value="Aldolase class I"/>
    <property type="match status" value="1"/>
</dbReference>
<dbReference type="InterPro" id="IPR050146">
    <property type="entry name" value="Type-I_3-dehydroquinase"/>
</dbReference>
<organism evidence="7 8">
    <name type="scientific">Arachnia propionica</name>
    <dbReference type="NCBI Taxonomy" id="1750"/>
    <lineage>
        <taxon>Bacteria</taxon>
        <taxon>Bacillati</taxon>
        <taxon>Actinomycetota</taxon>
        <taxon>Actinomycetes</taxon>
        <taxon>Propionibacteriales</taxon>
        <taxon>Propionibacteriaceae</taxon>
        <taxon>Arachnia</taxon>
    </lineage>
</organism>
<feature type="active site" description="Schiff-base intermediate with substrate" evidence="5">
    <location>
        <position position="170"/>
    </location>
</feature>
<evidence type="ECO:0000256" key="1">
    <source>
        <dbReference type="ARBA" id="ARBA00001864"/>
    </source>
</evidence>
<evidence type="ECO:0000256" key="4">
    <source>
        <dbReference type="ARBA" id="ARBA00023270"/>
    </source>
</evidence>
<evidence type="ECO:0000256" key="2">
    <source>
        <dbReference type="ARBA" id="ARBA00023141"/>
    </source>
</evidence>
<dbReference type="GO" id="GO:0009073">
    <property type="term" value="P:aromatic amino acid family biosynthetic process"/>
    <property type="evidence" value="ECO:0007669"/>
    <property type="project" value="UniProtKB-KW"/>
</dbReference>
<feature type="binding site" evidence="5">
    <location>
        <position position="213"/>
    </location>
    <ligand>
        <name>3-dehydroquinate</name>
        <dbReference type="ChEBI" id="CHEBI:32364"/>
    </ligand>
</feature>
<dbReference type="CDD" id="cd00502">
    <property type="entry name" value="DHQase_I"/>
    <property type="match status" value="1"/>
</dbReference>
<dbReference type="HAMAP" id="MF_00214">
    <property type="entry name" value="AroD"/>
    <property type="match status" value="1"/>
</dbReference>
<keyword evidence="4 5" id="KW-0704">Schiff base</keyword>
<comment type="catalytic activity">
    <reaction evidence="1 5">
        <text>3-dehydroquinate = 3-dehydroshikimate + H2O</text>
        <dbReference type="Rhea" id="RHEA:21096"/>
        <dbReference type="ChEBI" id="CHEBI:15377"/>
        <dbReference type="ChEBI" id="CHEBI:16630"/>
        <dbReference type="ChEBI" id="CHEBI:32364"/>
        <dbReference type="EC" id="4.2.1.10"/>
    </reaction>
</comment>
<evidence type="ECO:0000313" key="7">
    <source>
        <dbReference type="EMBL" id="VEH70604.1"/>
    </source>
</evidence>
<dbReference type="EMBL" id="CP072385">
    <property type="protein sequence ID" value="QUC12247.1"/>
    <property type="molecule type" value="Genomic_DNA"/>
</dbReference>
<reference evidence="6" key="2">
    <citation type="submission" date="2021-03" db="EMBL/GenBank/DDBJ databases">
        <title>Human Oral Microbial Genomes.</title>
        <authorList>
            <person name="Johnston C.D."/>
            <person name="Chen T."/>
            <person name="Dewhirst F.E."/>
        </authorList>
    </citation>
    <scope>NUCLEOTIDE SEQUENCE</scope>
    <source>
        <strain evidence="6">F0714</strain>
    </source>
</reference>
<comment type="subunit">
    <text evidence="5">Homodimer.</text>
</comment>
<dbReference type="OMA" id="ATMAMGE"/>
<dbReference type="UniPathway" id="UPA00053">
    <property type="reaction ID" value="UER00086"/>
</dbReference>
<gene>
    <name evidence="5 7" type="primary">aroD</name>
    <name evidence="6" type="ORF">J5A53_06070</name>
    <name evidence="7" type="ORF">NCTC12967_01906</name>
</gene>
<dbReference type="GO" id="GO:0009423">
    <property type="term" value="P:chorismate biosynthetic process"/>
    <property type="evidence" value="ECO:0007669"/>
    <property type="project" value="UniProtKB-UniRule"/>
</dbReference>
<dbReference type="PANTHER" id="PTHR43699:SF1">
    <property type="entry name" value="3-DEHYDROQUINATE DEHYDRATASE"/>
    <property type="match status" value="1"/>
</dbReference>
<feature type="binding site" evidence="5">
    <location>
        <begin position="46"/>
        <end position="48"/>
    </location>
    <ligand>
        <name>3-dehydroquinate</name>
        <dbReference type="ChEBI" id="CHEBI:32364"/>
    </ligand>
</feature>
<comment type="similarity">
    <text evidence="5">Belongs to the type-I 3-dehydroquinase family.</text>
</comment>
<feature type="binding site" evidence="5">
    <location>
        <position position="82"/>
    </location>
    <ligand>
        <name>3-dehydroquinate</name>
        <dbReference type="ChEBI" id="CHEBI:32364"/>
    </ligand>
</feature>
<name>A0A3N4D1B7_9ACTN</name>
<dbReference type="InterPro" id="IPR001381">
    <property type="entry name" value="DHquinase_I"/>
</dbReference>
<dbReference type="Proteomes" id="UP000677180">
    <property type="component" value="Chromosome"/>
</dbReference>
<dbReference type="GeneID" id="64407360"/>
<comment type="function">
    <text evidence="5">Involved in the third step of the chorismate pathway, which leads to the biosynthesis of aromatic amino acids. Catalyzes the cis-dehydration of 3-dehydroquinate (DHQ) and introduces the first double bond of the aromatic ring to yield 3-dehydroshikimate.</text>
</comment>
<evidence type="ECO:0000256" key="3">
    <source>
        <dbReference type="ARBA" id="ARBA00023239"/>
    </source>
</evidence>
<keyword evidence="2 5" id="KW-0057">Aromatic amino acid biosynthesis</keyword>
<protein>
    <recommendedName>
        <fullName evidence="5">3-dehydroquinate dehydratase</fullName>
        <shortName evidence="5">3-dehydroquinase</shortName>
        <ecNumber evidence="5">4.2.1.10</ecNumber>
    </recommendedName>
    <alternativeName>
        <fullName evidence="5">Type I DHQase</fullName>
    </alternativeName>
    <alternativeName>
        <fullName evidence="5">Type I dehydroquinase</fullName>
        <shortName evidence="5">DHQ1</shortName>
    </alternativeName>
</protein>
<dbReference type="EMBL" id="LR134406">
    <property type="protein sequence ID" value="VEH70604.1"/>
    <property type="molecule type" value="Genomic_DNA"/>
</dbReference>
<evidence type="ECO:0000313" key="6">
    <source>
        <dbReference type="EMBL" id="QUC12247.1"/>
    </source>
</evidence>
<dbReference type="GO" id="GO:0003855">
    <property type="term" value="F:3-dehydroquinate dehydratase activity"/>
    <property type="evidence" value="ECO:0007669"/>
    <property type="project" value="UniProtKB-UniRule"/>
</dbReference>
<dbReference type="Proteomes" id="UP000273044">
    <property type="component" value="Chromosome"/>
</dbReference>
<dbReference type="GO" id="GO:0008652">
    <property type="term" value="P:amino acid biosynthetic process"/>
    <property type="evidence" value="ECO:0007669"/>
    <property type="project" value="UniProtKB-KW"/>
</dbReference>
<evidence type="ECO:0000256" key="5">
    <source>
        <dbReference type="HAMAP-Rule" id="MF_00214"/>
    </source>
</evidence>
<keyword evidence="5" id="KW-0028">Amino-acid biosynthesis</keyword>
<feature type="binding site" evidence="5">
    <location>
        <position position="232"/>
    </location>
    <ligand>
        <name>3-dehydroquinate</name>
        <dbReference type="ChEBI" id="CHEBI:32364"/>
    </ligand>
</feature>
<feature type="binding site" evidence="5">
    <location>
        <position position="236"/>
    </location>
    <ligand>
        <name>3-dehydroquinate</name>
        <dbReference type="ChEBI" id="CHEBI:32364"/>
    </ligand>
</feature>
<evidence type="ECO:0000313" key="8">
    <source>
        <dbReference type="Proteomes" id="UP000273044"/>
    </source>
</evidence>
<proteinExistence type="inferred from homology"/>
<dbReference type="Pfam" id="PF01487">
    <property type="entry name" value="DHquinase_I"/>
    <property type="match status" value="1"/>
</dbReference>
<reference evidence="7 8" key="1">
    <citation type="submission" date="2018-12" db="EMBL/GenBank/DDBJ databases">
        <authorList>
            <consortium name="Pathogen Informatics"/>
        </authorList>
    </citation>
    <scope>NUCLEOTIDE SEQUENCE [LARGE SCALE GENOMIC DNA]</scope>
    <source>
        <strain evidence="7 8">NCTC12967</strain>
    </source>
</reference>
<dbReference type="RefSeq" id="WP_014846961.1">
    <property type="nucleotide sequence ID" value="NZ_CAUVFS010000009.1"/>
</dbReference>
<sequence length="254" mass="27171">MSPVQLRGVTLGEGRAKVIVPVTGTTVEELVSQTTTLAGVEFDIIEWRVDFLDVAPSPTAVLEAAARIRAAARERPVLFTFRTHHESGNKPITSEEYRDLNIAVIDSGLVDAIDVEHHFERAVGDAIIAAARNAGVPVVGSLHDFTATPSAEDLVRHLVEMQERGCAVAKAAVMPQNTGDVLQLMEATWTMTSQYPSTPVLTMSMGGLGLITRLSPRVTGSCATFAMVGRPSAPGQIPVEELQPILELIDANLP</sequence>
<dbReference type="GO" id="GO:0046279">
    <property type="term" value="P:3,4-dihydroxybenzoate biosynthetic process"/>
    <property type="evidence" value="ECO:0007669"/>
    <property type="project" value="UniProtKB-ARBA"/>
</dbReference>
<dbReference type="EC" id="4.2.1.10" evidence="5"/>
<dbReference type="NCBIfam" id="TIGR01093">
    <property type="entry name" value="aroD"/>
    <property type="match status" value="1"/>
</dbReference>
<dbReference type="InterPro" id="IPR013785">
    <property type="entry name" value="Aldolase_TIM"/>
</dbReference>
<comment type="pathway">
    <text evidence="5">Metabolic intermediate biosynthesis; chorismate biosynthesis; chorismate from D-erythrose 4-phosphate and phosphoenolpyruvate: step 3/7.</text>
</comment>